<accession>A0A8H3GCB1</accession>
<feature type="compositionally biased region" description="Polar residues" evidence="1">
    <location>
        <begin position="1"/>
        <end position="24"/>
    </location>
</feature>
<proteinExistence type="predicted"/>
<evidence type="ECO:0000313" key="2">
    <source>
        <dbReference type="EMBL" id="CAF9937356.1"/>
    </source>
</evidence>
<name>A0A8H3GCB1_9LECA</name>
<dbReference type="AlphaFoldDB" id="A0A8H3GCB1"/>
<dbReference type="EMBL" id="CAJPDS010000100">
    <property type="protein sequence ID" value="CAF9937356.1"/>
    <property type="molecule type" value="Genomic_DNA"/>
</dbReference>
<dbReference type="Proteomes" id="UP000664521">
    <property type="component" value="Unassembled WGS sequence"/>
</dbReference>
<feature type="region of interest" description="Disordered" evidence="1">
    <location>
        <begin position="1"/>
        <end position="84"/>
    </location>
</feature>
<evidence type="ECO:0000256" key="1">
    <source>
        <dbReference type="SAM" id="MobiDB-lite"/>
    </source>
</evidence>
<protein>
    <submittedName>
        <fullName evidence="2">Uncharacterized protein</fullName>
    </submittedName>
</protein>
<organism evidence="2 3">
    <name type="scientific">Heterodermia speciosa</name>
    <dbReference type="NCBI Taxonomy" id="116794"/>
    <lineage>
        <taxon>Eukaryota</taxon>
        <taxon>Fungi</taxon>
        <taxon>Dikarya</taxon>
        <taxon>Ascomycota</taxon>
        <taxon>Pezizomycotina</taxon>
        <taxon>Lecanoromycetes</taxon>
        <taxon>OSLEUM clade</taxon>
        <taxon>Lecanoromycetidae</taxon>
        <taxon>Caliciales</taxon>
        <taxon>Physciaceae</taxon>
        <taxon>Heterodermia</taxon>
    </lineage>
</organism>
<evidence type="ECO:0000313" key="3">
    <source>
        <dbReference type="Proteomes" id="UP000664521"/>
    </source>
</evidence>
<comment type="caution">
    <text evidence="2">The sequence shown here is derived from an EMBL/GenBank/DDBJ whole genome shotgun (WGS) entry which is preliminary data.</text>
</comment>
<sequence length="178" mass="19667">MSASNTAKYTIGAMSSSKTANINPASDDFPALVPSGKKLDMTPRKPMSKMPLAGYGKPDPRAQAAKAKKDTSAQNPSGLPKCADPRCPIKASHLAKAYTDKSRDLPNAVENLISKACWASERGNNKGLEHTSKRLDLFFDIHSRDHFETNQGVKYVYAEQDFAQEPEEEDDEYFVKHF</sequence>
<gene>
    <name evidence="2" type="ORF">HETSPECPRED_000511</name>
</gene>
<reference evidence="2" key="1">
    <citation type="submission" date="2021-03" db="EMBL/GenBank/DDBJ databases">
        <authorList>
            <person name="Tagirdzhanova G."/>
        </authorList>
    </citation>
    <scope>NUCLEOTIDE SEQUENCE</scope>
</reference>
<keyword evidence="3" id="KW-1185">Reference proteome</keyword>